<dbReference type="AlphaFoldDB" id="A0AA44EJH4"/>
<keyword evidence="2" id="KW-1185">Reference proteome</keyword>
<proteinExistence type="predicted"/>
<sequence length="217" mass="24391">MSKTIAAIKIEQKKLGLDDDTYRAKLHILTGKTSTTEMTEAERQKVLVSLRGNTPRPAPVRLDGRDGKHRLSGKYLPKMRALWIACYNLGVIDDRRDSALEAFAMGRQLPNISDMRFVHKASDGASVLEALKDMLARAGVVWADHKPCEPYEQSHGYKIARAQWAILTPQGSNEFWPVVADIVNEAASYRNLTDAEWINVMNFLGTMVRRQKKGPAR</sequence>
<reference evidence="1" key="1">
    <citation type="submission" date="2019-07" db="EMBL/GenBank/DDBJ databases">
        <title>FDA dAtabase for Regulatory Grade micrObial Sequences (FDA-ARGOS): Supporting development and validation of Infectious Disease Dx tests.</title>
        <authorList>
            <person name="Bachman M."/>
            <person name="Young C."/>
            <person name="Tallon L."/>
            <person name="Sadzewicz L."/>
            <person name="Vavikolanu K."/>
            <person name="Mehta A."/>
            <person name="Aluvathingal J."/>
            <person name="Nadendla S."/>
            <person name="Nandy P."/>
            <person name="Geyer C."/>
            <person name="Yan Y."/>
            <person name="Sichtig H."/>
        </authorList>
    </citation>
    <scope>NUCLEOTIDE SEQUENCE</scope>
    <source>
        <strain evidence="1">FDAARGOS_618</strain>
    </source>
</reference>
<organism evidence="1 2">
    <name type="scientific">Agrobacterium pusense</name>
    <dbReference type="NCBI Taxonomy" id="648995"/>
    <lineage>
        <taxon>Bacteria</taxon>
        <taxon>Pseudomonadati</taxon>
        <taxon>Pseudomonadota</taxon>
        <taxon>Alphaproteobacteria</taxon>
        <taxon>Hyphomicrobiales</taxon>
        <taxon>Rhizobiaceae</taxon>
        <taxon>Rhizobium/Agrobacterium group</taxon>
        <taxon>Agrobacterium</taxon>
    </lineage>
</organism>
<dbReference type="Pfam" id="PF06252">
    <property type="entry name" value="GemA"/>
    <property type="match status" value="1"/>
</dbReference>
<dbReference type="InterPro" id="IPR009363">
    <property type="entry name" value="Phage_Mu_Gp16"/>
</dbReference>
<protein>
    <submittedName>
        <fullName evidence="1">Regulatory protein GemA</fullName>
    </submittedName>
</protein>
<accession>A0AA44EJH4</accession>
<name>A0AA44EJH4_9HYPH</name>
<dbReference type="Proteomes" id="UP001155820">
    <property type="component" value="Unassembled WGS sequence"/>
</dbReference>
<gene>
    <name evidence="1" type="ORF">FOB26_11785</name>
</gene>
<evidence type="ECO:0000313" key="2">
    <source>
        <dbReference type="Proteomes" id="UP001155820"/>
    </source>
</evidence>
<dbReference type="EMBL" id="JABRWM010000006">
    <property type="protein sequence ID" value="NRF19740.1"/>
    <property type="molecule type" value="Genomic_DNA"/>
</dbReference>
<evidence type="ECO:0000313" key="1">
    <source>
        <dbReference type="EMBL" id="NRF19740.1"/>
    </source>
</evidence>
<comment type="caution">
    <text evidence="1">The sequence shown here is derived from an EMBL/GenBank/DDBJ whole genome shotgun (WGS) entry which is preliminary data.</text>
</comment>
<dbReference type="RefSeq" id="WP_172873596.1">
    <property type="nucleotide sequence ID" value="NZ_JABRWL010000005.1"/>
</dbReference>